<keyword evidence="4" id="KW-1185">Reference proteome</keyword>
<name>A0A7I7LAC1_9MYCO</name>
<evidence type="ECO:0000256" key="1">
    <source>
        <dbReference type="SAM" id="MobiDB-lite"/>
    </source>
</evidence>
<keyword evidence="2" id="KW-0812">Transmembrane</keyword>
<accession>A0A7I7LAC1</accession>
<feature type="transmembrane region" description="Helical" evidence="2">
    <location>
        <begin position="20"/>
        <end position="37"/>
    </location>
</feature>
<keyword evidence="2" id="KW-0472">Membrane</keyword>
<dbReference type="KEGG" id="msho:MSHO_20630"/>
<sequence>MSAAADGGRRRLVVARPAQAVYVAAMVAITAITITAMKSRLSARTPGENTRPADRTPTNANAHNVTVTPMANAGMFTVRCEEVVEEVMADIVPGKTLQHN</sequence>
<dbReference type="EMBL" id="AP022572">
    <property type="protein sequence ID" value="BBX56718.1"/>
    <property type="molecule type" value="Genomic_DNA"/>
</dbReference>
<evidence type="ECO:0000313" key="3">
    <source>
        <dbReference type="EMBL" id="BBX56718.1"/>
    </source>
</evidence>
<evidence type="ECO:0000313" key="4">
    <source>
        <dbReference type="Proteomes" id="UP000467164"/>
    </source>
</evidence>
<reference evidence="3 4" key="1">
    <citation type="journal article" date="2019" name="Emerg. Microbes Infect.">
        <title>Comprehensive subspecies identification of 175 nontuberculous mycobacteria species based on 7547 genomic profiles.</title>
        <authorList>
            <person name="Matsumoto Y."/>
            <person name="Kinjo T."/>
            <person name="Motooka D."/>
            <person name="Nabeya D."/>
            <person name="Jung N."/>
            <person name="Uechi K."/>
            <person name="Horii T."/>
            <person name="Iida T."/>
            <person name="Fujita J."/>
            <person name="Nakamura S."/>
        </authorList>
    </citation>
    <scope>NUCLEOTIDE SEQUENCE [LARGE SCALE GENOMIC DNA]</scope>
    <source>
        <strain evidence="3 4">JCM 12657</strain>
    </source>
</reference>
<protein>
    <submittedName>
        <fullName evidence="3">Uncharacterized protein</fullName>
    </submittedName>
</protein>
<dbReference type="AlphaFoldDB" id="A0A7I7LAC1"/>
<organism evidence="3 4">
    <name type="scientific">Mycobacterium shottsii</name>
    <dbReference type="NCBI Taxonomy" id="133549"/>
    <lineage>
        <taxon>Bacteria</taxon>
        <taxon>Bacillati</taxon>
        <taxon>Actinomycetota</taxon>
        <taxon>Actinomycetes</taxon>
        <taxon>Mycobacteriales</taxon>
        <taxon>Mycobacteriaceae</taxon>
        <taxon>Mycobacterium</taxon>
        <taxon>Mycobacterium ulcerans group</taxon>
    </lineage>
</organism>
<gene>
    <name evidence="3" type="ORF">MSHO_20630</name>
</gene>
<dbReference type="Proteomes" id="UP000467164">
    <property type="component" value="Chromosome"/>
</dbReference>
<proteinExistence type="predicted"/>
<feature type="region of interest" description="Disordered" evidence="1">
    <location>
        <begin position="42"/>
        <end position="62"/>
    </location>
</feature>
<keyword evidence="2" id="KW-1133">Transmembrane helix</keyword>
<evidence type="ECO:0000256" key="2">
    <source>
        <dbReference type="SAM" id="Phobius"/>
    </source>
</evidence>